<gene>
    <name evidence="2" type="ORF">LMTR13_26720</name>
</gene>
<proteinExistence type="predicted"/>
<protein>
    <submittedName>
        <fullName evidence="2">Thiamine/molybdopterin biosynthesis protein</fullName>
    </submittedName>
</protein>
<dbReference type="STRING" id="1274631.LMTR13_26720"/>
<dbReference type="GO" id="GO:0061503">
    <property type="term" value="F:tRNA threonylcarbamoyladenosine dehydratase"/>
    <property type="evidence" value="ECO:0007669"/>
    <property type="project" value="TreeGrafter"/>
</dbReference>
<dbReference type="PANTHER" id="PTHR43267">
    <property type="entry name" value="TRNA THREONYLCARBAMOYLADENOSINE DEHYDRATASE"/>
    <property type="match status" value="1"/>
</dbReference>
<dbReference type="Pfam" id="PF00899">
    <property type="entry name" value="ThiF"/>
    <property type="match status" value="1"/>
</dbReference>
<evidence type="ECO:0000313" key="3">
    <source>
        <dbReference type="Proteomes" id="UP000092839"/>
    </source>
</evidence>
<dbReference type="AlphaFoldDB" id="A0A1B1USZ4"/>
<reference evidence="2 3" key="1">
    <citation type="submission" date="2016-07" db="EMBL/GenBank/DDBJ databases">
        <title>Complete genome sequence of Bradyrhizobium icense LMTR 13T, a potential inoculant strain isolated from lima bean (Phaseolus lunatus) in Peru.</title>
        <authorList>
            <person name="Ormeno-Orrillo E."/>
            <person name="Duran D."/>
            <person name="Rogel M.A."/>
            <person name="Rey L."/>
            <person name="Imperial J."/>
            <person name="Ruiz-Argueso T."/>
            <person name="Martinez-Romero E."/>
        </authorList>
    </citation>
    <scope>NUCLEOTIDE SEQUENCE [LARGE SCALE GENOMIC DNA]</scope>
    <source>
        <strain evidence="2 3">LMTR 13</strain>
    </source>
</reference>
<accession>A0A1B1USZ4</accession>
<dbReference type="InterPro" id="IPR035985">
    <property type="entry name" value="Ubiquitin-activating_enz"/>
</dbReference>
<dbReference type="Gene3D" id="3.40.50.720">
    <property type="entry name" value="NAD(P)-binding Rossmann-like Domain"/>
    <property type="match status" value="1"/>
</dbReference>
<dbReference type="Proteomes" id="UP000092839">
    <property type="component" value="Chromosome"/>
</dbReference>
<dbReference type="PANTHER" id="PTHR43267:SF1">
    <property type="entry name" value="TRNA THREONYLCARBAMOYLADENOSINE DEHYDRATASE"/>
    <property type="match status" value="1"/>
</dbReference>
<dbReference type="SUPFAM" id="SSF69572">
    <property type="entry name" value="Activating enzymes of the ubiquitin-like proteins"/>
    <property type="match status" value="1"/>
</dbReference>
<keyword evidence="3" id="KW-1185">Reference proteome</keyword>
<feature type="domain" description="THIF-type NAD/FAD binding fold" evidence="1">
    <location>
        <begin position="13"/>
        <end position="249"/>
    </location>
</feature>
<dbReference type="KEGG" id="bic:LMTR13_26720"/>
<name>A0A1B1USZ4_9BRAD</name>
<dbReference type="EMBL" id="CP016428">
    <property type="protein sequence ID" value="ANW05884.1"/>
    <property type="molecule type" value="Genomic_DNA"/>
</dbReference>
<evidence type="ECO:0000313" key="2">
    <source>
        <dbReference type="EMBL" id="ANW05884.1"/>
    </source>
</evidence>
<dbReference type="GO" id="GO:0061504">
    <property type="term" value="P:cyclic threonylcarbamoyladenosine biosynthetic process"/>
    <property type="evidence" value="ECO:0007669"/>
    <property type="project" value="TreeGrafter"/>
</dbReference>
<dbReference type="InterPro" id="IPR000594">
    <property type="entry name" value="ThiF_NAD_FAD-bd"/>
</dbReference>
<organism evidence="2 3">
    <name type="scientific">Bradyrhizobium icense</name>
    <dbReference type="NCBI Taxonomy" id="1274631"/>
    <lineage>
        <taxon>Bacteria</taxon>
        <taxon>Pseudomonadati</taxon>
        <taxon>Pseudomonadota</taxon>
        <taxon>Alphaproteobacteria</taxon>
        <taxon>Hyphomicrobiales</taxon>
        <taxon>Nitrobacteraceae</taxon>
        <taxon>Bradyrhizobium</taxon>
    </lineage>
</organism>
<sequence>MESRMTRLDRQSFLGADSNAILETATIGIVGLGGGGSHVAQQAAHMGIGGYVNADPDVIEETNTNRLIGGTLADVAVSMPKVSIAERLIRGLHSKARIISVQVDWRDAADDLKRCDVIIGAVDGFKEREQLERFARRHLIPYIDIGMDVHDLGKKGFLVSGQVILSMPGAPCMRCCGFITDERLEQEANRYGAAGSRPQVVWSNGVLASTAVGLLTQVLTPWYQNPPKFVFLDYDGNKGTMTRNARMELLRDHVCPHHPPDETGDPMFDIRKQSFRPRPAAAPEPARRWWQRIWNRLSGRGET</sequence>
<dbReference type="InterPro" id="IPR045886">
    <property type="entry name" value="ThiF/MoeB/HesA"/>
</dbReference>
<evidence type="ECO:0000259" key="1">
    <source>
        <dbReference type="Pfam" id="PF00899"/>
    </source>
</evidence>
<dbReference type="GO" id="GO:0008641">
    <property type="term" value="F:ubiquitin-like modifier activating enzyme activity"/>
    <property type="evidence" value="ECO:0007669"/>
    <property type="project" value="InterPro"/>
</dbReference>